<dbReference type="OrthoDB" id="295977at2759"/>
<name>A0A8S1PUM6_9CILI</name>
<dbReference type="Proteomes" id="UP000692954">
    <property type="component" value="Unassembled WGS sequence"/>
</dbReference>
<evidence type="ECO:0000256" key="1">
    <source>
        <dbReference type="SAM" id="Coils"/>
    </source>
</evidence>
<evidence type="ECO:0000313" key="3">
    <source>
        <dbReference type="EMBL" id="CAD8106279.1"/>
    </source>
</evidence>
<comment type="caution">
    <text evidence="3">The sequence shown here is derived from an EMBL/GenBank/DDBJ whole genome shotgun (WGS) entry which is preliminary data.</text>
</comment>
<sequence>MNKQKQTIIPSDWINQIKSALDPLAHSQTYIKHLRDGIILQSHNKTLKIRLGVYQAEKITNSQISKYIEPNQAKDKKSYDITNPNKNQQTNQGNLIEDNLNIQIEQIQELLELINQLKKQNIELHEQLKQKISNTKQTSIVIPHKFEGHDYVGDQLLIGKSTLHGVKKISNEPYHKSSLNQQSSQKDRQIQNLINEKKHLEQEIIHLKETGKIRKPKLEGQDLESIIKRYEKNKTMFSAQQQFNKQLKQQEDLKDQYMQALIEETYLLHQQLRLMTQQKS</sequence>
<dbReference type="AlphaFoldDB" id="A0A8S1PUM6"/>
<evidence type="ECO:0000313" key="4">
    <source>
        <dbReference type="Proteomes" id="UP000692954"/>
    </source>
</evidence>
<keyword evidence="1" id="KW-0175">Coiled coil</keyword>
<feature type="coiled-coil region" evidence="1">
    <location>
        <begin position="97"/>
        <end position="134"/>
    </location>
</feature>
<accession>A0A8S1PUM6</accession>
<proteinExistence type="predicted"/>
<reference evidence="3" key="1">
    <citation type="submission" date="2021-01" db="EMBL/GenBank/DDBJ databases">
        <authorList>
            <consortium name="Genoscope - CEA"/>
            <person name="William W."/>
        </authorList>
    </citation>
    <scope>NUCLEOTIDE SEQUENCE</scope>
</reference>
<dbReference type="EMBL" id="CAJJDN010000086">
    <property type="protein sequence ID" value="CAD8106279.1"/>
    <property type="molecule type" value="Genomic_DNA"/>
</dbReference>
<keyword evidence="4" id="KW-1185">Reference proteome</keyword>
<feature type="region of interest" description="Disordered" evidence="2">
    <location>
        <begin position="73"/>
        <end position="92"/>
    </location>
</feature>
<protein>
    <submittedName>
        <fullName evidence="3">Uncharacterized protein</fullName>
    </submittedName>
</protein>
<organism evidence="3 4">
    <name type="scientific">Paramecium sonneborni</name>
    <dbReference type="NCBI Taxonomy" id="65129"/>
    <lineage>
        <taxon>Eukaryota</taxon>
        <taxon>Sar</taxon>
        <taxon>Alveolata</taxon>
        <taxon>Ciliophora</taxon>
        <taxon>Intramacronucleata</taxon>
        <taxon>Oligohymenophorea</taxon>
        <taxon>Peniculida</taxon>
        <taxon>Parameciidae</taxon>
        <taxon>Paramecium</taxon>
    </lineage>
</organism>
<feature type="coiled-coil region" evidence="1">
    <location>
        <begin position="176"/>
        <end position="210"/>
    </location>
</feature>
<feature type="compositionally biased region" description="Polar residues" evidence="2">
    <location>
        <begin position="80"/>
        <end position="92"/>
    </location>
</feature>
<evidence type="ECO:0000256" key="2">
    <source>
        <dbReference type="SAM" id="MobiDB-lite"/>
    </source>
</evidence>
<gene>
    <name evidence="3" type="ORF">PSON_ATCC_30995.1.T0860127</name>
</gene>